<dbReference type="InterPro" id="IPR003661">
    <property type="entry name" value="HisK_dim/P_dom"/>
</dbReference>
<dbReference type="Gene3D" id="3.30.565.10">
    <property type="entry name" value="Histidine kinase-like ATPase, C-terminal domain"/>
    <property type="match status" value="1"/>
</dbReference>
<evidence type="ECO:0000313" key="7">
    <source>
        <dbReference type="Proteomes" id="UP000509513"/>
    </source>
</evidence>
<dbReference type="PANTHER" id="PTHR43547:SF2">
    <property type="entry name" value="HYBRID SIGNAL TRANSDUCTION HISTIDINE KINASE C"/>
    <property type="match status" value="1"/>
</dbReference>
<dbReference type="SMART" id="SM00387">
    <property type="entry name" value="HATPase_c"/>
    <property type="match status" value="1"/>
</dbReference>
<feature type="transmembrane region" description="Helical" evidence="4">
    <location>
        <begin position="24"/>
        <end position="47"/>
    </location>
</feature>
<dbReference type="EMBL" id="CP054051">
    <property type="protein sequence ID" value="QKJ27362.1"/>
    <property type="molecule type" value="Genomic_DNA"/>
</dbReference>
<dbReference type="InterPro" id="IPR003594">
    <property type="entry name" value="HATPase_dom"/>
</dbReference>
<keyword evidence="4" id="KW-0812">Transmembrane</keyword>
<evidence type="ECO:0000256" key="2">
    <source>
        <dbReference type="ARBA" id="ARBA00012438"/>
    </source>
</evidence>
<evidence type="ECO:0000256" key="1">
    <source>
        <dbReference type="ARBA" id="ARBA00000085"/>
    </source>
</evidence>
<accession>A0A7L5JQ61</accession>
<evidence type="ECO:0000259" key="5">
    <source>
        <dbReference type="PROSITE" id="PS50109"/>
    </source>
</evidence>
<dbReference type="KEGG" id="acib:ACBT_1456"/>
<name>A0A7L5JQ61_9BACT</name>
<feature type="domain" description="Histidine kinase" evidence="5">
    <location>
        <begin position="201"/>
        <end position="402"/>
    </location>
</feature>
<dbReference type="PANTHER" id="PTHR43547">
    <property type="entry name" value="TWO-COMPONENT HISTIDINE KINASE"/>
    <property type="match status" value="1"/>
</dbReference>
<dbReference type="Proteomes" id="UP000509513">
    <property type="component" value="Chromosome"/>
</dbReference>
<evidence type="ECO:0000313" key="6">
    <source>
        <dbReference type="EMBL" id="QKJ27362.1"/>
    </source>
</evidence>
<dbReference type="SUPFAM" id="SSF55874">
    <property type="entry name" value="ATPase domain of HSP90 chaperone/DNA topoisomerase II/histidine kinase"/>
    <property type="match status" value="1"/>
</dbReference>
<dbReference type="SUPFAM" id="SSF47384">
    <property type="entry name" value="Homodimeric domain of signal transducing histidine kinase"/>
    <property type="match status" value="1"/>
</dbReference>
<dbReference type="CDD" id="cd00082">
    <property type="entry name" value="HisKA"/>
    <property type="match status" value="1"/>
</dbReference>
<proteinExistence type="predicted"/>
<keyword evidence="4" id="KW-0472">Membrane</keyword>
<dbReference type="InterPro" id="IPR036890">
    <property type="entry name" value="HATPase_C_sf"/>
</dbReference>
<evidence type="ECO:0000256" key="4">
    <source>
        <dbReference type="SAM" id="Phobius"/>
    </source>
</evidence>
<dbReference type="CDD" id="cd00075">
    <property type="entry name" value="HATPase"/>
    <property type="match status" value="1"/>
</dbReference>
<comment type="catalytic activity">
    <reaction evidence="1">
        <text>ATP + protein L-histidine = ADP + protein N-phospho-L-histidine.</text>
        <dbReference type="EC" id="2.7.13.3"/>
    </reaction>
</comment>
<gene>
    <name evidence="6" type="ORF">ACBT_1456</name>
</gene>
<dbReference type="Gene3D" id="1.10.287.130">
    <property type="match status" value="1"/>
</dbReference>
<keyword evidence="3" id="KW-0597">Phosphoprotein</keyword>
<keyword evidence="6" id="KW-0808">Transferase</keyword>
<dbReference type="RefSeq" id="WP_024775149.1">
    <property type="nucleotide sequence ID" value="NZ_CP054051.1"/>
</dbReference>
<dbReference type="SMART" id="SM00388">
    <property type="entry name" value="HisKA"/>
    <property type="match status" value="1"/>
</dbReference>
<dbReference type="EC" id="2.7.13.3" evidence="2"/>
<evidence type="ECO:0000256" key="3">
    <source>
        <dbReference type="ARBA" id="ARBA00022553"/>
    </source>
</evidence>
<feature type="transmembrane region" description="Helical" evidence="4">
    <location>
        <begin position="160"/>
        <end position="185"/>
    </location>
</feature>
<dbReference type="Pfam" id="PF02518">
    <property type="entry name" value="HATPase_c"/>
    <property type="match status" value="1"/>
</dbReference>
<dbReference type="InterPro" id="IPR005467">
    <property type="entry name" value="His_kinase_dom"/>
</dbReference>
<dbReference type="GO" id="GO:0000155">
    <property type="term" value="F:phosphorelay sensor kinase activity"/>
    <property type="evidence" value="ECO:0007669"/>
    <property type="project" value="InterPro"/>
</dbReference>
<protein>
    <recommendedName>
        <fullName evidence="2">histidine kinase</fullName>
        <ecNumber evidence="2">2.7.13.3</ecNumber>
    </recommendedName>
</protein>
<sequence>MVKIELVQSEELVINLNKEEKKAFLGFLTIYITSTIFLLGTIIYIYYMNEVKSLKNSCSMELYNSSMKIKSEIVDKYIKNEKFKPIKLDNVDIKYALFDKNKNIIFSYLDEDFNIDFTKKNFSNSKYNYFITTINEDEIEIKYIVMESCQEYNNIINLKYIIISVLVFSVIFIGFIGYLLSLILLKPIRKRVLDMDKFIKDSAHELNTPITVLLSSVSMLKNGKNPEKMMKYISSSSKQISQIYNDIQFATFNEFKNNHIITFDLRDLLVESIDFFTDIAVLKNIEIIQKLDTCIVKMDKTKAQRVLNNLISNAIKYSKKDSKINIELNNSILMVEDFGIGIKEDEIKEIFLRYKRGQNSEGGFGIGLDIVNTICQEYNLVLNLESKEKIGSKFFIDFSNVCINI</sequence>
<dbReference type="AlphaFoldDB" id="A0A7L5JQ61"/>
<reference evidence="6 7" key="1">
    <citation type="submission" date="2020-05" db="EMBL/GenBank/DDBJ databases">
        <title>Complete genome sequencing of Campylobacter and Arcobacter type strains.</title>
        <authorList>
            <person name="Miller W.G."/>
            <person name="Yee E."/>
        </authorList>
    </citation>
    <scope>NUCLEOTIDE SEQUENCE [LARGE SCALE GENOMIC DNA]</scope>
    <source>
        <strain evidence="6 7">LMG 21996</strain>
    </source>
</reference>
<keyword evidence="4" id="KW-1133">Transmembrane helix</keyword>
<organism evidence="6 7">
    <name type="scientific">Aliarcobacter cibarius</name>
    <dbReference type="NCBI Taxonomy" id="255507"/>
    <lineage>
        <taxon>Bacteria</taxon>
        <taxon>Pseudomonadati</taxon>
        <taxon>Campylobacterota</taxon>
        <taxon>Epsilonproteobacteria</taxon>
        <taxon>Campylobacterales</taxon>
        <taxon>Arcobacteraceae</taxon>
        <taxon>Aliarcobacter</taxon>
    </lineage>
</organism>
<dbReference type="InterPro" id="IPR036097">
    <property type="entry name" value="HisK_dim/P_sf"/>
</dbReference>
<dbReference type="Pfam" id="PF00512">
    <property type="entry name" value="HisKA"/>
    <property type="match status" value="1"/>
</dbReference>
<keyword evidence="6" id="KW-0418">Kinase</keyword>
<dbReference type="PROSITE" id="PS50109">
    <property type="entry name" value="HIS_KIN"/>
    <property type="match status" value="1"/>
</dbReference>